<evidence type="ECO:0000256" key="1">
    <source>
        <dbReference type="SAM" id="Phobius"/>
    </source>
</evidence>
<keyword evidence="1" id="KW-0812">Transmembrane</keyword>
<proteinExistence type="predicted"/>
<dbReference type="AlphaFoldDB" id="A0A8X7BWD3"/>
<dbReference type="InterPro" id="IPR006621">
    <property type="entry name" value="Nose-resist-to-fluoxetine_N"/>
</dbReference>
<dbReference type="Proteomes" id="UP000886998">
    <property type="component" value="Unassembled WGS sequence"/>
</dbReference>
<dbReference type="PANTHER" id="PTHR11161">
    <property type="entry name" value="O-ACYLTRANSFERASE"/>
    <property type="match status" value="1"/>
</dbReference>
<dbReference type="SMART" id="SM00703">
    <property type="entry name" value="NRF"/>
    <property type="match status" value="1"/>
</dbReference>
<feature type="transmembrane region" description="Helical" evidence="1">
    <location>
        <begin position="530"/>
        <end position="552"/>
    </location>
</feature>
<accession>A0A8X7BWD3</accession>
<keyword evidence="4" id="KW-1185">Reference proteome</keyword>
<feature type="transmembrane region" description="Helical" evidence="1">
    <location>
        <begin position="347"/>
        <end position="375"/>
    </location>
</feature>
<feature type="transmembrane region" description="Helical" evidence="1">
    <location>
        <begin position="501"/>
        <end position="518"/>
    </location>
</feature>
<dbReference type="EMBL" id="BMAV01004608">
    <property type="protein sequence ID" value="GFY45077.1"/>
    <property type="molecule type" value="Genomic_DNA"/>
</dbReference>
<comment type="caution">
    <text evidence="3">The sequence shown here is derived from an EMBL/GenBank/DDBJ whole genome shotgun (WGS) entry which is preliminary data.</text>
</comment>
<evidence type="ECO:0000313" key="4">
    <source>
        <dbReference type="Proteomes" id="UP000886998"/>
    </source>
</evidence>
<organism evidence="3 4">
    <name type="scientific">Trichonephila inaurata madagascariensis</name>
    <dbReference type="NCBI Taxonomy" id="2747483"/>
    <lineage>
        <taxon>Eukaryota</taxon>
        <taxon>Metazoa</taxon>
        <taxon>Ecdysozoa</taxon>
        <taxon>Arthropoda</taxon>
        <taxon>Chelicerata</taxon>
        <taxon>Arachnida</taxon>
        <taxon>Araneae</taxon>
        <taxon>Araneomorphae</taxon>
        <taxon>Entelegynae</taxon>
        <taxon>Araneoidea</taxon>
        <taxon>Nephilidae</taxon>
        <taxon>Trichonephila</taxon>
        <taxon>Trichonephila inaurata</taxon>
    </lineage>
</organism>
<reference evidence="3" key="1">
    <citation type="submission" date="2020-08" db="EMBL/GenBank/DDBJ databases">
        <title>Multicomponent nature underlies the extraordinary mechanical properties of spider dragline silk.</title>
        <authorList>
            <person name="Kono N."/>
            <person name="Nakamura H."/>
            <person name="Mori M."/>
            <person name="Yoshida Y."/>
            <person name="Ohtoshi R."/>
            <person name="Malay A.D."/>
            <person name="Moran D.A.P."/>
            <person name="Tomita M."/>
            <person name="Numata K."/>
            <person name="Arakawa K."/>
        </authorList>
    </citation>
    <scope>NUCLEOTIDE SEQUENCE</scope>
</reference>
<sequence>MTKPYTRMDPYLVGIALAYFLFKRKQNNSGKLSLVKLSIGWVIVSVVTLTTVFGIYHQEPDVVTTSFYTVINRSCYACGLAWVIFVCVIGQGVTCQREEETNAYSNYNFVKLVENSVKHLSASKSLYSIPGEDIFPLKDILEDYANPNLFIDALLQPATNKCSDDLTYLQKNTSVLWTMKMLDSYGKPGSGILSGNIKWLGDYDECVEVYVPPEFNSSLGDFQGRYCGVEFSLPYKNATLPFMWASAYQIHVIITESYSTCRILIMQIKYQMLMELTWSNFCDMSYHLSLNEPTEKPSQNGSGDILLAVQADQKTQPAWYDQCERFFNCFCVFVRNASETLILIDSWLFQIILNGFYSVDSFFLLSGFLVAYLFFQQSAKNKGIPWLYFYIHRFIRLTPVYMIVLAFYTSLSGYLGSGPVWTVPNTDPNCHSNWWWNFLYINNLQPAADASFVPGHSMEVAKDWVFSDGSLFQKPSVLAQNVTDFLLQWTDQIDKIYTKPYARIGPYLVGILLAYYFIKRKQNNAGKLRMITLCLGWMVSSGVTLTCLFGLYHNNIGIVAASFYNALNRICFACGLAWVIFVCLIGQGGFVNSILSWKFLIPLSRLTFCTYLIHPIIQNVYFNSLRTLIHYSHITGVMYCFVLYCSPT</sequence>
<feature type="transmembrane region" description="Helical" evidence="1">
    <location>
        <begin position="387"/>
        <end position="408"/>
    </location>
</feature>
<feature type="transmembrane region" description="Helical" evidence="1">
    <location>
        <begin position="6"/>
        <end position="22"/>
    </location>
</feature>
<dbReference type="PANTHER" id="PTHR11161:SF0">
    <property type="entry name" value="O-ACYLTRANSFERASE LIKE PROTEIN"/>
    <property type="match status" value="1"/>
</dbReference>
<dbReference type="Pfam" id="PF20146">
    <property type="entry name" value="NRF"/>
    <property type="match status" value="1"/>
</dbReference>
<keyword evidence="1" id="KW-0472">Membrane</keyword>
<evidence type="ECO:0000259" key="2">
    <source>
        <dbReference type="SMART" id="SM00703"/>
    </source>
</evidence>
<name>A0A8X7BWD3_9ARAC</name>
<dbReference type="OrthoDB" id="118951at2759"/>
<dbReference type="InterPro" id="IPR052728">
    <property type="entry name" value="O2_lipid_transport_reg"/>
</dbReference>
<gene>
    <name evidence="3" type="primary">nrf-6</name>
    <name evidence="3" type="ORF">TNIN_349291</name>
</gene>
<evidence type="ECO:0000313" key="3">
    <source>
        <dbReference type="EMBL" id="GFY45077.1"/>
    </source>
</evidence>
<feature type="transmembrane region" description="Helical" evidence="1">
    <location>
        <begin position="603"/>
        <end position="622"/>
    </location>
</feature>
<protein>
    <submittedName>
        <fullName evidence="3">Nose resistant to fluoxetine protein 6</fullName>
    </submittedName>
</protein>
<feature type="domain" description="Nose resistant-to-fluoxetine protein N-terminal" evidence="2">
    <location>
        <begin position="159"/>
        <end position="263"/>
    </location>
</feature>
<feature type="transmembrane region" description="Helical" evidence="1">
    <location>
        <begin position="628"/>
        <end position="646"/>
    </location>
</feature>
<feature type="transmembrane region" description="Helical" evidence="1">
    <location>
        <begin position="567"/>
        <end position="591"/>
    </location>
</feature>
<feature type="transmembrane region" description="Helical" evidence="1">
    <location>
        <begin position="34"/>
        <end position="56"/>
    </location>
</feature>
<keyword evidence="1" id="KW-1133">Transmembrane helix</keyword>